<dbReference type="InterPro" id="IPR051538">
    <property type="entry name" value="Acyl-CoA_Synth/Transferase"/>
</dbReference>
<proteinExistence type="predicted"/>
<evidence type="ECO:0000256" key="3">
    <source>
        <dbReference type="ARBA" id="ARBA00022840"/>
    </source>
</evidence>
<dbReference type="InterPro" id="IPR013815">
    <property type="entry name" value="ATP_grasp_subdomain_1"/>
</dbReference>
<dbReference type="SUPFAM" id="SSF52210">
    <property type="entry name" value="Succinyl-CoA synthetase domains"/>
    <property type="match status" value="1"/>
</dbReference>
<dbReference type="Pfam" id="PF19045">
    <property type="entry name" value="Ligase_CoA_2"/>
    <property type="match status" value="1"/>
</dbReference>
<dbReference type="GO" id="GO:0046872">
    <property type="term" value="F:metal ion binding"/>
    <property type="evidence" value="ECO:0007669"/>
    <property type="project" value="InterPro"/>
</dbReference>
<feature type="non-terminal residue" evidence="5">
    <location>
        <position position="1"/>
    </location>
</feature>
<dbReference type="AlphaFoldDB" id="A0A0F9MGM5"/>
<sequence length="394" mass="44048">ILATDSCIRHGLNIAPLSRNTVKTLKTILPPQASLNNPIDLIADAQHEQYEATLKEILKDKNVHSSIIILTATSFTNVDKIADSIVKTTKKFQKPVLCSFLGVYDVSTGIEILEENGIPSYRFPESAARVLSEMTKFNLWLNRPKTGVKKFSVNKARAKKIIDSVKKEGRLFLLEHESYEVLKAYQFPLVKSSLARTKTEAANAAQKIGFPVVLKIASPDILHKFDFGGVKLNLKNKNEVREAYQEMLKNIKSKKPKAKIRGVLVEEMASQGKEIILGMSRDPQFGPILMFGLGGIYVEVLEDVSFRLAPIRERTADMMIAKTKTHKILEGFRGEPPYDIKAVAECLKRLSQLVTDLEEIKELDINPLFVYERGKGCAIVDARIILGSRKAQAI</sequence>
<name>A0A0F9MGM5_9ZZZZ</name>
<dbReference type="InterPro" id="IPR011761">
    <property type="entry name" value="ATP-grasp"/>
</dbReference>
<dbReference type="Pfam" id="PF13549">
    <property type="entry name" value="ATP-grasp_5"/>
    <property type="match status" value="1"/>
</dbReference>
<dbReference type="FunFam" id="3.30.1490.20:FF:000020">
    <property type="entry name" value="Protein lysine acetyltransferase"/>
    <property type="match status" value="1"/>
</dbReference>
<feature type="domain" description="ATP-grasp" evidence="4">
    <location>
        <begin position="179"/>
        <end position="215"/>
    </location>
</feature>
<accession>A0A0F9MGM5</accession>
<evidence type="ECO:0000256" key="1">
    <source>
        <dbReference type="ARBA" id="ARBA00022598"/>
    </source>
</evidence>
<dbReference type="SUPFAM" id="SSF56059">
    <property type="entry name" value="Glutathione synthetase ATP-binding domain-like"/>
    <property type="match status" value="1"/>
</dbReference>
<comment type="caution">
    <text evidence="5">The sequence shown here is derived from an EMBL/GenBank/DDBJ whole genome shotgun (WGS) entry which is preliminary data.</text>
</comment>
<dbReference type="GO" id="GO:0005524">
    <property type="term" value="F:ATP binding"/>
    <property type="evidence" value="ECO:0007669"/>
    <property type="project" value="UniProtKB-KW"/>
</dbReference>
<dbReference type="GO" id="GO:0043758">
    <property type="term" value="F:acetate-CoA ligase (ADP-forming) activity"/>
    <property type="evidence" value="ECO:0007669"/>
    <property type="project" value="InterPro"/>
</dbReference>
<dbReference type="Gene3D" id="3.30.470.20">
    <property type="entry name" value="ATP-grasp fold, B domain"/>
    <property type="match status" value="1"/>
</dbReference>
<evidence type="ECO:0000256" key="2">
    <source>
        <dbReference type="ARBA" id="ARBA00022741"/>
    </source>
</evidence>
<dbReference type="PROSITE" id="PS50975">
    <property type="entry name" value="ATP_GRASP"/>
    <property type="match status" value="1"/>
</dbReference>
<gene>
    <name evidence="5" type="ORF">LCGC14_1076030</name>
</gene>
<dbReference type="InterPro" id="IPR016102">
    <property type="entry name" value="Succinyl-CoA_synth-like"/>
</dbReference>
<dbReference type="EMBL" id="LAZR01004676">
    <property type="protein sequence ID" value="KKN06560.1"/>
    <property type="molecule type" value="Genomic_DNA"/>
</dbReference>
<dbReference type="Gene3D" id="3.30.1490.20">
    <property type="entry name" value="ATP-grasp fold, A domain"/>
    <property type="match status" value="1"/>
</dbReference>
<reference evidence="5" key="1">
    <citation type="journal article" date="2015" name="Nature">
        <title>Complex archaea that bridge the gap between prokaryotes and eukaryotes.</title>
        <authorList>
            <person name="Spang A."/>
            <person name="Saw J.H."/>
            <person name="Jorgensen S.L."/>
            <person name="Zaremba-Niedzwiedzka K."/>
            <person name="Martijn J."/>
            <person name="Lind A.E."/>
            <person name="van Eijk R."/>
            <person name="Schleper C."/>
            <person name="Guy L."/>
            <person name="Ettema T.J."/>
        </authorList>
    </citation>
    <scope>NUCLEOTIDE SEQUENCE</scope>
</reference>
<dbReference type="PANTHER" id="PTHR43334">
    <property type="entry name" value="ACETATE--COA LIGASE [ADP-FORMING]"/>
    <property type="match status" value="1"/>
</dbReference>
<keyword evidence="3" id="KW-0067">ATP-binding</keyword>
<organism evidence="5">
    <name type="scientific">marine sediment metagenome</name>
    <dbReference type="NCBI Taxonomy" id="412755"/>
    <lineage>
        <taxon>unclassified sequences</taxon>
        <taxon>metagenomes</taxon>
        <taxon>ecological metagenomes</taxon>
    </lineage>
</organism>
<protein>
    <recommendedName>
        <fullName evidence="4">ATP-grasp domain-containing protein</fullName>
    </recommendedName>
</protein>
<keyword evidence="2" id="KW-0547">Nucleotide-binding</keyword>
<dbReference type="InterPro" id="IPR043938">
    <property type="entry name" value="Ligase_CoA_dom"/>
</dbReference>
<evidence type="ECO:0000313" key="5">
    <source>
        <dbReference type="EMBL" id="KKN06560.1"/>
    </source>
</evidence>
<evidence type="ECO:0000259" key="4">
    <source>
        <dbReference type="PROSITE" id="PS50975"/>
    </source>
</evidence>
<dbReference type="PANTHER" id="PTHR43334:SF2">
    <property type="entry name" value="ACETATE--COA LIGASE [ADP-FORMING]"/>
    <property type="match status" value="1"/>
</dbReference>
<keyword evidence="1" id="KW-0436">Ligase</keyword>
<dbReference type="Gene3D" id="3.40.50.261">
    <property type="entry name" value="Succinyl-CoA synthetase domains"/>
    <property type="match status" value="1"/>
</dbReference>